<evidence type="ECO:0000256" key="3">
    <source>
        <dbReference type="ARBA" id="ARBA00022737"/>
    </source>
</evidence>
<dbReference type="FunFam" id="3.10.580.10:FF:000006">
    <property type="entry name" value="DUF21 and CBS domain protein"/>
    <property type="match status" value="1"/>
</dbReference>
<evidence type="ECO:0000313" key="13">
    <source>
        <dbReference type="Proteomes" id="UP000030680"/>
    </source>
</evidence>
<evidence type="ECO:0000256" key="4">
    <source>
        <dbReference type="ARBA" id="ARBA00022989"/>
    </source>
</evidence>
<keyword evidence="4 7" id="KW-1133">Transmembrane helix</keyword>
<dbReference type="InterPro" id="IPR046342">
    <property type="entry name" value="CBS_dom_sf"/>
</dbReference>
<feature type="domain" description="CBS" evidence="10">
    <location>
        <begin position="285"/>
        <end position="347"/>
    </location>
</feature>
<dbReference type="OrthoDB" id="5353557at2759"/>
<evidence type="ECO:0000256" key="7">
    <source>
        <dbReference type="PROSITE-ProRule" id="PRU01193"/>
    </source>
</evidence>
<dbReference type="GeneID" id="17087076"/>
<evidence type="ECO:0000259" key="10">
    <source>
        <dbReference type="PROSITE" id="PS51371"/>
    </source>
</evidence>
<accession>M2WW42</accession>
<dbReference type="PROSITE" id="PS51846">
    <property type="entry name" value="CNNM"/>
    <property type="match status" value="1"/>
</dbReference>
<dbReference type="Gramene" id="EME28220">
    <property type="protein sequence ID" value="EME28220"/>
    <property type="gene ID" value="Gasu_42240"/>
</dbReference>
<feature type="transmembrane region" description="Helical" evidence="9">
    <location>
        <begin position="97"/>
        <end position="115"/>
    </location>
</feature>
<dbReference type="RefSeq" id="XP_005704740.1">
    <property type="nucleotide sequence ID" value="XM_005704683.1"/>
</dbReference>
<dbReference type="Pfam" id="PF00571">
    <property type="entry name" value="CBS"/>
    <property type="match status" value="1"/>
</dbReference>
<organism evidence="12 13">
    <name type="scientific">Galdieria sulphuraria</name>
    <name type="common">Red alga</name>
    <dbReference type="NCBI Taxonomy" id="130081"/>
    <lineage>
        <taxon>Eukaryota</taxon>
        <taxon>Rhodophyta</taxon>
        <taxon>Bangiophyceae</taxon>
        <taxon>Galdieriales</taxon>
        <taxon>Galdieriaceae</taxon>
        <taxon>Galdieria</taxon>
    </lineage>
</organism>
<dbReference type="KEGG" id="gsl:Gasu_42240"/>
<feature type="compositionally biased region" description="Low complexity" evidence="8">
    <location>
        <begin position="574"/>
        <end position="583"/>
    </location>
</feature>
<dbReference type="GO" id="GO:0016020">
    <property type="term" value="C:membrane"/>
    <property type="evidence" value="ECO:0007669"/>
    <property type="project" value="UniProtKB-SubCell"/>
</dbReference>
<dbReference type="CDD" id="cd04590">
    <property type="entry name" value="CBS_pair_CorC_HlyC_assoc"/>
    <property type="match status" value="1"/>
</dbReference>
<evidence type="ECO:0000256" key="5">
    <source>
        <dbReference type="ARBA" id="ARBA00023136"/>
    </source>
</evidence>
<comment type="subcellular location">
    <subcellularLocation>
        <location evidence="1">Membrane</location>
        <topology evidence="1">Multi-pass membrane protein</topology>
    </subcellularLocation>
</comment>
<evidence type="ECO:0000256" key="9">
    <source>
        <dbReference type="SAM" id="Phobius"/>
    </source>
</evidence>
<dbReference type="InterPro" id="IPR002550">
    <property type="entry name" value="CNNM"/>
</dbReference>
<evidence type="ECO:0000256" key="2">
    <source>
        <dbReference type="ARBA" id="ARBA00022692"/>
    </source>
</evidence>
<keyword evidence="6" id="KW-0129">CBS domain</keyword>
<dbReference type="InterPro" id="IPR000644">
    <property type="entry name" value="CBS_dom"/>
</dbReference>
<protein>
    <submittedName>
        <fullName evidence="12">Metal transporter, ACDP family</fullName>
    </submittedName>
</protein>
<evidence type="ECO:0000256" key="1">
    <source>
        <dbReference type="ARBA" id="ARBA00004141"/>
    </source>
</evidence>
<feature type="region of interest" description="Disordered" evidence="8">
    <location>
        <begin position="570"/>
        <end position="589"/>
    </location>
</feature>
<dbReference type="InterPro" id="IPR044751">
    <property type="entry name" value="Ion_transp-like_CBS"/>
</dbReference>
<dbReference type="EMBL" id="KB454522">
    <property type="protein sequence ID" value="EME28220.1"/>
    <property type="molecule type" value="Genomic_DNA"/>
</dbReference>
<dbReference type="PANTHER" id="PTHR12064:SF97">
    <property type="entry name" value="METAL TRANSPORTER CNNM-5"/>
    <property type="match status" value="1"/>
</dbReference>
<dbReference type="PROSITE" id="PS51371">
    <property type="entry name" value="CBS"/>
    <property type="match status" value="1"/>
</dbReference>
<dbReference type="GO" id="GO:0005737">
    <property type="term" value="C:cytoplasm"/>
    <property type="evidence" value="ECO:0007669"/>
    <property type="project" value="TreeGrafter"/>
</dbReference>
<reference evidence="13" key="1">
    <citation type="journal article" date="2013" name="Science">
        <title>Gene transfer from bacteria and archaea facilitated evolution of an extremophilic eukaryote.</title>
        <authorList>
            <person name="Schonknecht G."/>
            <person name="Chen W.H."/>
            <person name="Ternes C.M."/>
            <person name="Barbier G.G."/>
            <person name="Shrestha R.P."/>
            <person name="Stanke M."/>
            <person name="Brautigam A."/>
            <person name="Baker B.J."/>
            <person name="Banfield J.F."/>
            <person name="Garavito R.M."/>
            <person name="Carr K."/>
            <person name="Wilkerson C."/>
            <person name="Rensing S.A."/>
            <person name="Gagneul D."/>
            <person name="Dickenson N.E."/>
            <person name="Oesterhelt C."/>
            <person name="Lercher M.J."/>
            <person name="Weber A.P."/>
        </authorList>
    </citation>
    <scope>NUCLEOTIDE SEQUENCE [LARGE SCALE GENOMIC DNA]</scope>
    <source>
        <strain evidence="13">074W</strain>
    </source>
</reference>
<dbReference type="eggNOG" id="KOG2118">
    <property type="taxonomic scope" value="Eukaryota"/>
</dbReference>
<feature type="domain" description="CNNM transmembrane" evidence="11">
    <location>
        <begin position="7"/>
        <end position="189"/>
    </location>
</feature>
<keyword evidence="13" id="KW-1185">Reference proteome</keyword>
<dbReference type="InterPro" id="IPR045095">
    <property type="entry name" value="ACDP"/>
</dbReference>
<keyword evidence="2 7" id="KW-0812">Transmembrane</keyword>
<dbReference type="AlphaFoldDB" id="M2WW42"/>
<keyword evidence="5 7" id="KW-0472">Membrane</keyword>
<dbReference type="Gene3D" id="3.10.580.10">
    <property type="entry name" value="CBS-domain"/>
    <property type="match status" value="1"/>
</dbReference>
<dbReference type="Proteomes" id="UP000030680">
    <property type="component" value="Unassembled WGS sequence"/>
</dbReference>
<name>M2WW42_GALSU</name>
<dbReference type="PANTHER" id="PTHR12064">
    <property type="entry name" value="METAL TRANSPORTER CNNM"/>
    <property type="match status" value="1"/>
</dbReference>
<proteinExistence type="predicted"/>
<evidence type="ECO:0000313" key="12">
    <source>
        <dbReference type="EMBL" id="EME28220.1"/>
    </source>
</evidence>
<evidence type="ECO:0000256" key="6">
    <source>
        <dbReference type="PROSITE-ProRule" id="PRU00703"/>
    </source>
</evidence>
<gene>
    <name evidence="12" type="ORF">Gasu_42240</name>
</gene>
<dbReference type="SUPFAM" id="SSF54631">
    <property type="entry name" value="CBS-domain pair"/>
    <property type="match status" value="1"/>
</dbReference>
<evidence type="ECO:0000259" key="11">
    <source>
        <dbReference type="PROSITE" id="PS51846"/>
    </source>
</evidence>
<sequence>MKHGFIENLHPVVLLALAAVSLFLAAVSSGLTQGIFTLSTLELEVLAASSSGEESDYARKILPLRKKSNLVLTTLLVTSTVAQELLPLTIYPLIPHGIYPLVISVGGMFLFGNIIPEALCLRHGLKIASYFSSFVKALVFICFPISFPLSKAMDAVIGRDYLRVLNRRELKTLFDLYERYKYNVLTSDEYHIVESALALKDKKVKDIMTPAEHVFMLDVDQKLDRKLTREIAKNGHSRIPLYDGNRNNVVALLLVKEEQGLISYNPSEKLPIRVFVSKHAEDQLAVTAPLYVSDQTNVETLLGEFQRGHSHMAIVYDKPHDRHRKFLGVVTLEDIIEEILQEEIIDETDQYQDMTSMKPVSRLIVKGLRQKLQNRSSSFLKQSRLRGEGYIAIKETDLKTLLRGADMDYPRRDDEDAFKMTSPLSERREKAKKSMYHCEGAASLPNVYEAWKGSETVAKDKSWQDNDSTELRNKILDRKSTSDKLSQLYASSAPEEYSWSGKNISAKSSLHRPVNDVLAGIDRPSDDMIISQSLCLPSIWNTDLPFTQSEMTPLLATSAPENSSELHMEAIPDTSSSSSSTVSKEVGEPLAPEASSVAIAIPMGDTTQSRTSFDSIPRSRQLVLNSFLRWKKNKR</sequence>
<dbReference type="Pfam" id="PF01595">
    <property type="entry name" value="CNNM"/>
    <property type="match status" value="1"/>
</dbReference>
<feature type="transmembrane region" description="Helical" evidence="9">
    <location>
        <begin position="12"/>
        <end position="31"/>
    </location>
</feature>
<keyword evidence="3" id="KW-0677">Repeat</keyword>
<dbReference type="GO" id="GO:0030026">
    <property type="term" value="P:intracellular manganese ion homeostasis"/>
    <property type="evidence" value="ECO:0007669"/>
    <property type="project" value="TreeGrafter"/>
</dbReference>
<feature type="transmembrane region" description="Helical" evidence="9">
    <location>
        <begin position="127"/>
        <end position="147"/>
    </location>
</feature>
<evidence type="ECO:0000256" key="8">
    <source>
        <dbReference type="SAM" id="MobiDB-lite"/>
    </source>
</evidence>
<dbReference type="GO" id="GO:0010960">
    <property type="term" value="P:magnesium ion homeostasis"/>
    <property type="evidence" value="ECO:0007669"/>
    <property type="project" value="InterPro"/>
</dbReference>